<keyword evidence="7" id="KW-1185">Reference proteome</keyword>
<evidence type="ECO:0000256" key="2">
    <source>
        <dbReference type="ARBA" id="ARBA00022448"/>
    </source>
</evidence>
<dbReference type="AlphaFoldDB" id="A0A0K0E2G7"/>
<dbReference type="InterPro" id="IPR048628">
    <property type="entry name" value="Sec3_C"/>
</dbReference>
<evidence type="ECO:0000256" key="1">
    <source>
        <dbReference type="ARBA" id="ARBA00006518"/>
    </source>
</evidence>
<keyword evidence="3" id="KW-0268">Exocytosis</keyword>
<proteinExistence type="inferred from homology"/>
<dbReference type="STRING" id="6248.A0A0K0E2G7"/>
<evidence type="ECO:0000259" key="6">
    <source>
        <dbReference type="Pfam" id="PF20654"/>
    </source>
</evidence>
<accession>A0A0K0E2G7</accession>
<reference evidence="8" key="1">
    <citation type="submission" date="2015-08" db="UniProtKB">
        <authorList>
            <consortium name="WormBaseParasite"/>
        </authorList>
    </citation>
    <scope>IDENTIFICATION</scope>
</reference>
<evidence type="ECO:0000259" key="5">
    <source>
        <dbReference type="Pfam" id="PF09763"/>
    </source>
</evidence>
<comment type="similarity">
    <text evidence="1">Belongs to the SEC3 family.</text>
</comment>
<feature type="domain" description="Exocyst complex component Sec3 coiled-coil" evidence="5">
    <location>
        <begin position="36"/>
        <end position="164"/>
    </location>
</feature>
<name>A0A0K0E2G7_STRER</name>
<dbReference type="WBParaSite" id="SSTP_0000368700.1">
    <property type="protein sequence ID" value="SSTP_0000368700.1"/>
    <property type="gene ID" value="SSTP_0000368700"/>
</dbReference>
<dbReference type="InterPro" id="IPR019160">
    <property type="entry name" value="Sec3_CC"/>
</dbReference>
<dbReference type="GO" id="GO:0000145">
    <property type="term" value="C:exocyst"/>
    <property type="evidence" value="ECO:0007669"/>
    <property type="project" value="InterPro"/>
</dbReference>
<feature type="domain" description="Exocyst complex component Sec3 C-terminal" evidence="6">
    <location>
        <begin position="358"/>
        <end position="660"/>
    </location>
</feature>
<dbReference type="GO" id="GO:0005886">
    <property type="term" value="C:plasma membrane"/>
    <property type="evidence" value="ECO:0007669"/>
    <property type="project" value="TreeGrafter"/>
</dbReference>
<evidence type="ECO:0000313" key="8">
    <source>
        <dbReference type="WBParaSite" id="SSTP_0000368700.1"/>
    </source>
</evidence>
<dbReference type="PANTHER" id="PTHR16092:SF14">
    <property type="entry name" value="EXOCYST COMPLEX COMPONENT 1 ISOFORM X1"/>
    <property type="match status" value="1"/>
</dbReference>
<keyword evidence="4" id="KW-0175">Coiled coil</keyword>
<sequence length="684" mass="79617">MNKDNLGEDYQPISAKEEHDFRMLLEKSNLTIGEAEKFSVMLTDQLMQLDGANIESIMGSEQAVTDLMNVIDSALNETITLEEMSTEFDSLIAFVRESVELIEEKYSLGMLEMKNTHLLIHELVKFIESIESVADEHIYILQNANLSDPTSINRCTNAAKAIQNFIKEDTPLKEIKAYQDHLKNLNKVTDAFVDKLMAHLSPLFTNSNSFRDSGEEAYELSLRKHSQRFHSLLIYSNLILWLKQTRHGVYTGAIQKYVELTKQIYKKDFQNFFETLNKHLTRFDKGRTLSRTMFTTEKSFVESFQEEETNILNLLDTALFEVSSVVESEQKFCTRFFHIHTDIFSSIDTQSIQSSDSGSKNSDKLSNDQVRIIISPLFDVVNGHLEQFAKTCCKQNPYSAITLFVSMSKKISKYQNTNSYFSVIFGRLMVLIKRQFDFFMETEGKSYCEVKLIKRTRIKIIDAIDRFYNLALIAEKSIQGADRRKDLDRWYTELVSKLITTIDKMASSPYSKSPSSVVKFENYHHLYSKLSELKIECLDKKRKEMKKLYQDNIDLYVKEHMGRPLEKIHLFFERIERAIESGMPPEEIGYQTQFSKNELKKVISSYPGKEIKKGLDQLYKKMEKHLTEESNLLQVVWRNMQDTFLKQIKHYQNLIAKCYNSSKIELEVSIDDVLQFFSEIAQQH</sequence>
<dbReference type="PANTHER" id="PTHR16092">
    <property type="entry name" value="SEC3/SYNTAXIN-RELATED"/>
    <property type="match status" value="1"/>
</dbReference>
<dbReference type="WBParaSite" id="TCONS_00008157.p1">
    <property type="protein sequence ID" value="TCONS_00008157.p1"/>
    <property type="gene ID" value="XLOC_006134"/>
</dbReference>
<evidence type="ECO:0000313" key="9">
    <source>
        <dbReference type="WBParaSite" id="TCONS_00008157.p1"/>
    </source>
</evidence>
<organism evidence="8">
    <name type="scientific">Strongyloides stercoralis</name>
    <name type="common">Threadworm</name>
    <dbReference type="NCBI Taxonomy" id="6248"/>
    <lineage>
        <taxon>Eukaryota</taxon>
        <taxon>Metazoa</taxon>
        <taxon>Ecdysozoa</taxon>
        <taxon>Nematoda</taxon>
        <taxon>Chromadorea</taxon>
        <taxon>Rhabditida</taxon>
        <taxon>Tylenchina</taxon>
        <taxon>Panagrolaimomorpha</taxon>
        <taxon>Strongyloidoidea</taxon>
        <taxon>Strongyloididae</taxon>
        <taxon>Strongyloides</taxon>
    </lineage>
</organism>
<evidence type="ECO:0000256" key="4">
    <source>
        <dbReference type="ARBA" id="ARBA00023054"/>
    </source>
</evidence>
<dbReference type="GO" id="GO:0006893">
    <property type="term" value="P:Golgi to plasma membrane transport"/>
    <property type="evidence" value="ECO:0007669"/>
    <property type="project" value="TreeGrafter"/>
</dbReference>
<protein>
    <submittedName>
        <fullName evidence="8 9">Sec3_C domain-containing protein</fullName>
    </submittedName>
</protein>
<dbReference type="Proteomes" id="UP000035681">
    <property type="component" value="Unplaced"/>
</dbReference>
<evidence type="ECO:0000313" key="7">
    <source>
        <dbReference type="Proteomes" id="UP000035681"/>
    </source>
</evidence>
<dbReference type="Pfam" id="PF20654">
    <property type="entry name" value="Sec3_C-term"/>
    <property type="match status" value="1"/>
</dbReference>
<dbReference type="Pfam" id="PF09763">
    <property type="entry name" value="Sec3_CC"/>
    <property type="match status" value="1"/>
</dbReference>
<evidence type="ECO:0000256" key="3">
    <source>
        <dbReference type="ARBA" id="ARBA00022483"/>
    </source>
</evidence>
<dbReference type="GO" id="GO:0006887">
    <property type="term" value="P:exocytosis"/>
    <property type="evidence" value="ECO:0007669"/>
    <property type="project" value="UniProtKB-KW"/>
</dbReference>
<keyword evidence="2" id="KW-0813">Transport</keyword>
<dbReference type="GO" id="GO:0005546">
    <property type="term" value="F:phosphatidylinositol-4,5-bisphosphate binding"/>
    <property type="evidence" value="ECO:0007669"/>
    <property type="project" value="TreeGrafter"/>
</dbReference>